<gene>
    <name evidence="2" type="ORF">DXZ20_27035</name>
</gene>
<dbReference type="InterPro" id="IPR000836">
    <property type="entry name" value="PRTase_dom"/>
</dbReference>
<dbReference type="Proteomes" id="UP000481033">
    <property type="component" value="Unassembled WGS sequence"/>
</dbReference>
<name>A0A6M0RTY5_9CYAN</name>
<dbReference type="Gene3D" id="3.30.1310.20">
    <property type="entry name" value="PRTase-like"/>
    <property type="match status" value="1"/>
</dbReference>
<feature type="domain" description="Phosphoribosyltransferase" evidence="1">
    <location>
        <begin position="11"/>
        <end position="190"/>
    </location>
</feature>
<evidence type="ECO:0000313" key="2">
    <source>
        <dbReference type="EMBL" id="NEZ59233.1"/>
    </source>
</evidence>
<comment type="caution">
    <text evidence="2">The sequence shown here is derived from an EMBL/GenBank/DDBJ whole genome shotgun (WGS) entry which is preliminary data.</text>
</comment>
<organism evidence="2 3">
    <name type="scientific">Adonisia turfae CCMR0081</name>
    <dbReference type="NCBI Taxonomy" id="2292702"/>
    <lineage>
        <taxon>Bacteria</taxon>
        <taxon>Bacillati</taxon>
        <taxon>Cyanobacteriota</taxon>
        <taxon>Adonisia</taxon>
        <taxon>Adonisia turfae</taxon>
    </lineage>
</organism>
<evidence type="ECO:0000259" key="1">
    <source>
        <dbReference type="Pfam" id="PF00156"/>
    </source>
</evidence>
<keyword evidence="2" id="KW-0808">Transferase</keyword>
<dbReference type="RefSeq" id="WP_163702171.1">
    <property type="nucleotide sequence ID" value="NZ_QXHD01000004.1"/>
</dbReference>
<protein>
    <submittedName>
        <fullName evidence="2">Phosphoribosyltransferase</fullName>
    </submittedName>
</protein>
<reference evidence="2 3" key="1">
    <citation type="journal article" date="2020" name="Microb. Ecol.">
        <title>Ecogenomics of the Marine Benthic Filamentous Cyanobacterium Adonisia.</title>
        <authorList>
            <person name="Walter J.M."/>
            <person name="Coutinho F.H."/>
            <person name="Leomil L."/>
            <person name="Hargreaves P.I."/>
            <person name="Campeao M.E."/>
            <person name="Vieira V.V."/>
            <person name="Silva B.S."/>
            <person name="Fistarol G.O."/>
            <person name="Salomon P.S."/>
            <person name="Sawabe T."/>
            <person name="Mino S."/>
            <person name="Hosokawa M."/>
            <person name="Miyashita H."/>
            <person name="Maruyama F."/>
            <person name="van Verk M.C."/>
            <person name="Dutilh B.E."/>
            <person name="Thompson C.C."/>
            <person name="Thompson F.L."/>
        </authorList>
    </citation>
    <scope>NUCLEOTIDE SEQUENCE [LARGE SCALE GENOMIC DNA]</scope>
    <source>
        <strain evidence="2 3">CCMR0081</strain>
    </source>
</reference>
<evidence type="ECO:0000313" key="3">
    <source>
        <dbReference type="Proteomes" id="UP000481033"/>
    </source>
</evidence>
<dbReference type="Pfam" id="PF00156">
    <property type="entry name" value="Pribosyltran"/>
    <property type="match status" value="1"/>
</dbReference>
<dbReference type="SUPFAM" id="SSF53271">
    <property type="entry name" value="PRTase-like"/>
    <property type="match status" value="1"/>
</dbReference>
<dbReference type="GO" id="GO:0016757">
    <property type="term" value="F:glycosyltransferase activity"/>
    <property type="evidence" value="ECO:0007669"/>
    <property type="project" value="UniProtKB-KW"/>
</dbReference>
<dbReference type="CDD" id="cd06223">
    <property type="entry name" value="PRTases_typeI"/>
    <property type="match status" value="1"/>
</dbReference>
<dbReference type="EMBL" id="QXHD01000004">
    <property type="protein sequence ID" value="NEZ59233.1"/>
    <property type="molecule type" value="Genomic_DNA"/>
</dbReference>
<dbReference type="InterPro" id="IPR029057">
    <property type="entry name" value="PRTase-like"/>
</dbReference>
<sequence length="220" mass="24722">MNTRFRDRTEAGQKLALQLQAYANRADVLVLALPRGGVPVAYEIARTLNLTLDLCLVRKLGDPDNKEHAIGAIAANGARVINYDVVRWLGITKQQLEEITAQEQQELQRREQVYRGNRPKVNVYDRIVVLVDDGLATGATMRAAVMGVRSQYPRQLIVAVPIASQNAYQQLKKQVDRLVCLCIPNRLFAIGLWYDNFEQVTDEQVCTLLDRLTVAHNLPG</sequence>
<keyword evidence="3" id="KW-1185">Reference proteome</keyword>
<dbReference type="AlphaFoldDB" id="A0A6M0RTY5"/>
<proteinExistence type="predicted"/>
<keyword evidence="2" id="KW-0328">Glycosyltransferase</keyword>
<dbReference type="Gene3D" id="3.40.50.2020">
    <property type="match status" value="1"/>
</dbReference>
<accession>A0A6M0RTY5</accession>